<protein>
    <submittedName>
        <fullName evidence="2">Alpha/beta-hydrolase</fullName>
    </submittedName>
</protein>
<dbReference type="RefSeq" id="XP_040624411.1">
    <property type="nucleotide sequence ID" value="XM_040773919.1"/>
</dbReference>
<dbReference type="InterPro" id="IPR000073">
    <property type="entry name" value="AB_hydrolase_1"/>
</dbReference>
<dbReference type="AlphaFoldDB" id="M5FQ39"/>
<accession>M5FQ39</accession>
<dbReference type="STRING" id="1858805.M5FQ39"/>
<gene>
    <name evidence="2" type="ORF">DACRYDRAFT_24925</name>
</gene>
<dbReference type="GO" id="GO:0016787">
    <property type="term" value="F:hydrolase activity"/>
    <property type="evidence" value="ECO:0007669"/>
    <property type="project" value="UniProtKB-KW"/>
</dbReference>
<dbReference type="OMA" id="YDDSANW"/>
<dbReference type="GeneID" id="63688981"/>
<dbReference type="PANTHER" id="PTHR43194:SF2">
    <property type="entry name" value="PEROXISOMAL MEMBRANE PROTEIN LPX1"/>
    <property type="match status" value="1"/>
</dbReference>
<dbReference type="Gene3D" id="3.40.50.1820">
    <property type="entry name" value="alpha/beta hydrolase"/>
    <property type="match status" value="1"/>
</dbReference>
<dbReference type="OrthoDB" id="408373at2759"/>
<evidence type="ECO:0000259" key="1">
    <source>
        <dbReference type="Pfam" id="PF12697"/>
    </source>
</evidence>
<dbReference type="PANTHER" id="PTHR43194">
    <property type="entry name" value="HYDROLASE ALPHA/BETA FOLD FAMILY"/>
    <property type="match status" value="1"/>
</dbReference>
<dbReference type="EMBL" id="JH795876">
    <property type="protein sequence ID" value="EJT97513.1"/>
    <property type="molecule type" value="Genomic_DNA"/>
</dbReference>
<evidence type="ECO:0000313" key="3">
    <source>
        <dbReference type="Proteomes" id="UP000030653"/>
    </source>
</evidence>
<sequence length="289" mass="31820">MFGKSTKRTYPTITKTFPSADGTVIYAEATGDARKPAIVFVPGFALSAAVFDPLFTNEKLLEKYYLVRYDPRGHARSGQPESPAAYEPKQYAADFLSLCRTFNLRRPLWAGWSVAGTISSDIIAHLGPSAVSGFVYIAGVPSMVGSEPMRSAFLNQCVGGLLAPDAATQARASLDFVDGCFERPELVSYQMRMSMVGATFTQSPAARLNVLMRKQDPSLLFRAGAEGLPALFIIGEKDKIVVQEEVLKVLRQHWKRLMVREVKGAGHAPFLENQQEFVDRLVEFADQVC</sequence>
<dbReference type="HOGENOM" id="CLU_020336_18_1_1"/>
<organism evidence="2 3">
    <name type="scientific">Dacryopinax primogenitus (strain DJM 731)</name>
    <name type="common">Brown rot fungus</name>
    <dbReference type="NCBI Taxonomy" id="1858805"/>
    <lineage>
        <taxon>Eukaryota</taxon>
        <taxon>Fungi</taxon>
        <taxon>Dikarya</taxon>
        <taxon>Basidiomycota</taxon>
        <taxon>Agaricomycotina</taxon>
        <taxon>Dacrymycetes</taxon>
        <taxon>Dacrymycetales</taxon>
        <taxon>Dacrymycetaceae</taxon>
        <taxon>Dacryopinax</taxon>
    </lineage>
</organism>
<keyword evidence="3" id="KW-1185">Reference proteome</keyword>
<dbReference type="Proteomes" id="UP000030653">
    <property type="component" value="Unassembled WGS sequence"/>
</dbReference>
<dbReference type="InterPro" id="IPR050228">
    <property type="entry name" value="Carboxylesterase_BioH"/>
</dbReference>
<evidence type="ECO:0000313" key="2">
    <source>
        <dbReference type="EMBL" id="EJT97513.1"/>
    </source>
</evidence>
<dbReference type="Pfam" id="PF12697">
    <property type="entry name" value="Abhydrolase_6"/>
    <property type="match status" value="1"/>
</dbReference>
<name>M5FQ39_DACPD</name>
<keyword evidence="2" id="KW-0378">Hydrolase</keyword>
<reference evidence="2 3" key="1">
    <citation type="journal article" date="2012" name="Science">
        <title>The Paleozoic origin of enzymatic lignin decomposition reconstructed from 31 fungal genomes.</title>
        <authorList>
            <person name="Floudas D."/>
            <person name="Binder M."/>
            <person name="Riley R."/>
            <person name="Barry K."/>
            <person name="Blanchette R.A."/>
            <person name="Henrissat B."/>
            <person name="Martinez A.T."/>
            <person name="Otillar R."/>
            <person name="Spatafora J.W."/>
            <person name="Yadav J.S."/>
            <person name="Aerts A."/>
            <person name="Benoit I."/>
            <person name="Boyd A."/>
            <person name="Carlson A."/>
            <person name="Copeland A."/>
            <person name="Coutinho P.M."/>
            <person name="de Vries R.P."/>
            <person name="Ferreira P."/>
            <person name="Findley K."/>
            <person name="Foster B."/>
            <person name="Gaskell J."/>
            <person name="Glotzer D."/>
            <person name="Gorecki P."/>
            <person name="Heitman J."/>
            <person name="Hesse C."/>
            <person name="Hori C."/>
            <person name="Igarashi K."/>
            <person name="Jurgens J.A."/>
            <person name="Kallen N."/>
            <person name="Kersten P."/>
            <person name="Kohler A."/>
            <person name="Kuees U."/>
            <person name="Kumar T.K.A."/>
            <person name="Kuo A."/>
            <person name="LaButti K."/>
            <person name="Larrondo L.F."/>
            <person name="Lindquist E."/>
            <person name="Ling A."/>
            <person name="Lombard V."/>
            <person name="Lucas S."/>
            <person name="Lundell T."/>
            <person name="Martin R."/>
            <person name="McLaughlin D.J."/>
            <person name="Morgenstern I."/>
            <person name="Morin E."/>
            <person name="Murat C."/>
            <person name="Nagy L.G."/>
            <person name="Nolan M."/>
            <person name="Ohm R.A."/>
            <person name="Patyshakuliyeva A."/>
            <person name="Rokas A."/>
            <person name="Ruiz-Duenas F.J."/>
            <person name="Sabat G."/>
            <person name="Salamov A."/>
            <person name="Samejima M."/>
            <person name="Schmutz J."/>
            <person name="Slot J.C."/>
            <person name="St John F."/>
            <person name="Stenlid J."/>
            <person name="Sun H."/>
            <person name="Sun S."/>
            <person name="Syed K."/>
            <person name="Tsang A."/>
            <person name="Wiebenga A."/>
            <person name="Young D."/>
            <person name="Pisabarro A."/>
            <person name="Eastwood D.C."/>
            <person name="Martin F."/>
            <person name="Cullen D."/>
            <person name="Grigoriev I.V."/>
            <person name="Hibbett D.S."/>
        </authorList>
    </citation>
    <scope>NUCLEOTIDE SEQUENCE [LARGE SCALE GENOMIC DNA]</scope>
    <source>
        <strain evidence="2 3">DJM-731 SS1</strain>
    </source>
</reference>
<feature type="domain" description="AB hydrolase-1" evidence="1">
    <location>
        <begin position="38"/>
        <end position="279"/>
    </location>
</feature>
<proteinExistence type="predicted"/>
<dbReference type="InterPro" id="IPR029058">
    <property type="entry name" value="AB_hydrolase_fold"/>
</dbReference>
<dbReference type="SUPFAM" id="SSF53474">
    <property type="entry name" value="alpha/beta-Hydrolases"/>
    <property type="match status" value="1"/>
</dbReference>